<reference evidence="1 2" key="1">
    <citation type="submission" date="2019-02" db="EMBL/GenBank/DDBJ databases">
        <title>Genomic Encyclopedia of Type Strains, Phase IV (KMG-IV): sequencing the most valuable type-strain genomes for metagenomic binning, comparative biology and taxonomic classification.</title>
        <authorList>
            <person name="Goeker M."/>
        </authorList>
    </citation>
    <scope>NUCLEOTIDE SEQUENCE [LARGE SCALE GENOMIC DNA]</scope>
    <source>
        <strain evidence="1 2">DSM 101727</strain>
    </source>
</reference>
<evidence type="ECO:0000313" key="2">
    <source>
        <dbReference type="Proteomes" id="UP000294257"/>
    </source>
</evidence>
<gene>
    <name evidence="1" type="ORF">EV193_10237</name>
</gene>
<keyword evidence="2" id="KW-1185">Reference proteome</keyword>
<name>A0A4Q7L3M5_9PSEU</name>
<accession>A0A4Q7L3M5</accession>
<protein>
    <submittedName>
        <fullName evidence="1">Uncharacterized protein</fullName>
    </submittedName>
</protein>
<dbReference type="AlphaFoldDB" id="A0A4Q7L3M5"/>
<comment type="caution">
    <text evidence="1">The sequence shown here is derived from an EMBL/GenBank/DDBJ whole genome shotgun (WGS) entry which is preliminary data.</text>
</comment>
<sequence length="96" mass="10604">MLPLLPESTWRPTYDALWQTAAGLHSAYRIHAVPEPVPTSEPRTPADLAEHAIATGDPHAIKMTEACLRQYDRRADPIFLHAAGRASEVLAPDHPF</sequence>
<proteinExistence type="predicted"/>
<dbReference type="Proteomes" id="UP000294257">
    <property type="component" value="Unassembled WGS sequence"/>
</dbReference>
<dbReference type="EMBL" id="SGWQ01000002">
    <property type="protein sequence ID" value="RZS43061.1"/>
    <property type="molecule type" value="Genomic_DNA"/>
</dbReference>
<organism evidence="1 2">
    <name type="scientific">Herbihabitans rhizosphaerae</name>
    <dbReference type="NCBI Taxonomy" id="1872711"/>
    <lineage>
        <taxon>Bacteria</taxon>
        <taxon>Bacillati</taxon>
        <taxon>Actinomycetota</taxon>
        <taxon>Actinomycetes</taxon>
        <taxon>Pseudonocardiales</taxon>
        <taxon>Pseudonocardiaceae</taxon>
        <taxon>Herbihabitans</taxon>
    </lineage>
</organism>
<evidence type="ECO:0000313" key="1">
    <source>
        <dbReference type="EMBL" id="RZS43061.1"/>
    </source>
</evidence>